<dbReference type="GO" id="GO:0004034">
    <property type="term" value="F:aldose 1-epimerase activity"/>
    <property type="evidence" value="ECO:0007669"/>
    <property type="project" value="UniProtKB-EC"/>
</dbReference>
<comment type="pathway">
    <text evidence="2">Carbohydrate metabolism; galactose metabolism.</text>
</comment>
<evidence type="ECO:0000256" key="7">
    <source>
        <dbReference type="ARBA" id="ARBA00032729"/>
    </source>
</evidence>
<dbReference type="OMA" id="ESWKCCA"/>
<dbReference type="KEGG" id="clec:106664934"/>
<dbReference type="GO" id="GO:0006006">
    <property type="term" value="P:glucose metabolic process"/>
    <property type="evidence" value="ECO:0007669"/>
    <property type="project" value="TreeGrafter"/>
</dbReference>
<evidence type="ECO:0000256" key="3">
    <source>
        <dbReference type="ARBA" id="ARBA00006206"/>
    </source>
</evidence>
<dbReference type="PANTHER" id="PTHR10091">
    <property type="entry name" value="ALDOSE-1-EPIMERASE"/>
    <property type="match status" value="1"/>
</dbReference>
<dbReference type="AlphaFoldDB" id="A0A8I6RJK2"/>
<evidence type="ECO:0000313" key="10">
    <source>
        <dbReference type="EnsemblMetazoa" id="XP_014246511.1"/>
    </source>
</evidence>
<dbReference type="GO" id="GO:0033499">
    <property type="term" value="P:galactose catabolic process via UDP-galactose, Leloir pathway"/>
    <property type="evidence" value="ECO:0007669"/>
    <property type="project" value="TreeGrafter"/>
</dbReference>
<dbReference type="PANTHER" id="PTHR10091:SF0">
    <property type="entry name" value="GALACTOSE MUTAROTASE"/>
    <property type="match status" value="1"/>
</dbReference>
<dbReference type="InterPro" id="IPR008183">
    <property type="entry name" value="Aldose_1/G6P_1-epimerase"/>
</dbReference>
<dbReference type="SUPFAM" id="SSF74650">
    <property type="entry name" value="Galactose mutarotase-like"/>
    <property type="match status" value="1"/>
</dbReference>
<accession>A0A8I6RJK2</accession>
<dbReference type="OrthoDB" id="274691at2759"/>
<dbReference type="GO" id="GO:0005737">
    <property type="term" value="C:cytoplasm"/>
    <property type="evidence" value="ECO:0007669"/>
    <property type="project" value="TreeGrafter"/>
</dbReference>
<evidence type="ECO:0000256" key="2">
    <source>
        <dbReference type="ARBA" id="ARBA00004947"/>
    </source>
</evidence>
<evidence type="ECO:0000256" key="5">
    <source>
        <dbReference type="ARBA" id="ARBA00023235"/>
    </source>
</evidence>
<feature type="region of interest" description="Disordered" evidence="9">
    <location>
        <begin position="367"/>
        <end position="390"/>
    </location>
</feature>
<sequence length="443" mass="50336">MEGSVKITREKLREIVLPIKGRVQLDKFTIDNGFMSVELINYGATITAIYLPDKKGIDDDIVLGFENPLDYLKSRNPYLGATIGRYGNRISGARFKISGQTYYTSMNSPPDTYHGGIQGLDKKIWDARLEDNTLVMTYKSYDLDEGFPGDLCVKAKFILTMQNQLIIIYSAITNRKTPVNIQNECYFNLAGHTTGKFLILEHELKVNSQYYVVTTEDGRPTGEVDEVESTFFDLREMISMKDVIDSEEEFSDEVSYCFAGDGLKNVAYLRHQESGRSLTIYSDQPCLTLKLAQDFKNIHGKEDAVYKENSGVCFQTGNLPDAIRHSCFPCPFLLPGAEYRHTIVWKFRVDGLTDPDERDEAYVREMRRSVSPVPPAKTKSEEIPEQGELKKLDSKMSQQVKYLDVAPSEDNIVEESTSTVRETKTVSSVRENKINTTVREREQ</sequence>
<dbReference type="GO" id="GO:0030246">
    <property type="term" value="F:carbohydrate binding"/>
    <property type="evidence" value="ECO:0007669"/>
    <property type="project" value="InterPro"/>
</dbReference>
<evidence type="ECO:0000256" key="1">
    <source>
        <dbReference type="ARBA" id="ARBA00001712"/>
    </source>
</evidence>
<dbReference type="Gene3D" id="2.70.98.10">
    <property type="match status" value="1"/>
</dbReference>
<proteinExistence type="inferred from homology"/>
<dbReference type="InterPro" id="IPR047215">
    <property type="entry name" value="Galactose_mutarotase-like"/>
</dbReference>
<dbReference type="InterPro" id="IPR011013">
    <property type="entry name" value="Gal_mutarotase_sf_dom"/>
</dbReference>
<dbReference type="CDD" id="cd09019">
    <property type="entry name" value="galactose_mutarotase_like"/>
    <property type="match status" value="1"/>
</dbReference>
<protein>
    <recommendedName>
        <fullName evidence="4">Galactose mutarotase</fullName>
    </recommendedName>
    <alternativeName>
        <fullName evidence="7">Aldose 1-epimerase</fullName>
    </alternativeName>
</protein>
<feature type="compositionally biased region" description="Basic and acidic residues" evidence="9">
    <location>
        <begin position="378"/>
        <end position="390"/>
    </location>
</feature>
<dbReference type="Proteomes" id="UP000494040">
    <property type="component" value="Unassembled WGS sequence"/>
</dbReference>
<comment type="catalytic activity">
    <reaction evidence="1">
        <text>alpha-D-galactose = beta-D-galactose</text>
        <dbReference type="Rhea" id="RHEA:28675"/>
        <dbReference type="ChEBI" id="CHEBI:27667"/>
        <dbReference type="ChEBI" id="CHEBI:28061"/>
        <dbReference type="EC" id="5.1.3.3"/>
    </reaction>
    <physiologicalReaction direction="right-to-left" evidence="1">
        <dbReference type="Rhea" id="RHEA:28677"/>
    </physiologicalReaction>
</comment>
<keyword evidence="6" id="KW-0119">Carbohydrate metabolism</keyword>
<feature type="compositionally biased region" description="Polar residues" evidence="9">
    <location>
        <begin position="414"/>
        <end position="429"/>
    </location>
</feature>
<comment type="similarity">
    <text evidence="3">Belongs to the aldose epimerase family.</text>
</comment>
<evidence type="ECO:0000256" key="4">
    <source>
        <dbReference type="ARBA" id="ARBA00021023"/>
    </source>
</evidence>
<dbReference type="EnsemblMetazoa" id="XM_014391025.1">
    <property type="protein sequence ID" value="XP_014246511.1"/>
    <property type="gene ID" value="LOC106664934"/>
</dbReference>
<evidence type="ECO:0000256" key="6">
    <source>
        <dbReference type="ARBA" id="ARBA00023277"/>
    </source>
</evidence>
<dbReference type="UniPathway" id="UPA00214"/>
<dbReference type="InterPro" id="IPR014718">
    <property type="entry name" value="GH-type_carb-bd"/>
</dbReference>
<keyword evidence="5" id="KW-0413">Isomerase</keyword>
<dbReference type="GeneID" id="106664934"/>
<name>A0A8I6RJK2_CIMLE</name>
<dbReference type="RefSeq" id="XP_014246511.1">
    <property type="nucleotide sequence ID" value="XM_014391025.1"/>
</dbReference>
<evidence type="ECO:0000256" key="8">
    <source>
        <dbReference type="ARBA" id="ARBA00045743"/>
    </source>
</evidence>
<evidence type="ECO:0000256" key="9">
    <source>
        <dbReference type="SAM" id="MobiDB-lite"/>
    </source>
</evidence>
<feature type="region of interest" description="Disordered" evidence="9">
    <location>
        <begin position="411"/>
        <end position="443"/>
    </location>
</feature>
<keyword evidence="11" id="KW-1185">Reference proteome</keyword>
<comment type="function">
    <text evidence="8">Mutarotase that catalyzes the interconversion of beta-D-galactose and alpha-D-galactose during galactose metabolism. Beta-D-galactose is metabolized in the liver into glucose 1-phosphate, the primary metabolic fuel, by the action of four enzymes that constitute the Leloir pathway: GALM, GALK1 (galactokinase), GALT (galactose-1-phosphate uridylyltransferase) and GALE (UDP-galactose-4'-epimerase). Involved in the maintenance of the equilibrium between the beta- and alpha-anomers of galactose, therefore ensuring a sufficient supply of the alpha-anomer for GALK1. Also active on D-glucose although shows a preference for galactose over glucose.</text>
</comment>
<reference evidence="10" key="1">
    <citation type="submission" date="2022-01" db="UniProtKB">
        <authorList>
            <consortium name="EnsemblMetazoa"/>
        </authorList>
    </citation>
    <scope>IDENTIFICATION</scope>
</reference>
<evidence type="ECO:0000313" key="11">
    <source>
        <dbReference type="Proteomes" id="UP000494040"/>
    </source>
</evidence>
<dbReference type="Pfam" id="PF01263">
    <property type="entry name" value="Aldose_epim"/>
    <property type="match status" value="1"/>
</dbReference>
<feature type="compositionally biased region" description="Basic and acidic residues" evidence="9">
    <location>
        <begin position="430"/>
        <end position="443"/>
    </location>
</feature>
<organism evidence="10 11">
    <name type="scientific">Cimex lectularius</name>
    <name type="common">Bed bug</name>
    <name type="synonym">Acanthia lectularia</name>
    <dbReference type="NCBI Taxonomy" id="79782"/>
    <lineage>
        <taxon>Eukaryota</taxon>
        <taxon>Metazoa</taxon>
        <taxon>Ecdysozoa</taxon>
        <taxon>Arthropoda</taxon>
        <taxon>Hexapoda</taxon>
        <taxon>Insecta</taxon>
        <taxon>Pterygota</taxon>
        <taxon>Neoptera</taxon>
        <taxon>Paraneoptera</taxon>
        <taxon>Hemiptera</taxon>
        <taxon>Heteroptera</taxon>
        <taxon>Panheteroptera</taxon>
        <taxon>Cimicomorpha</taxon>
        <taxon>Cimicidae</taxon>
        <taxon>Cimex</taxon>
    </lineage>
</organism>